<organism evidence="2 3">
    <name type="scientific">Cryptotermes secundus</name>
    <dbReference type="NCBI Taxonomy" id="105785"/>
    <lineage>
        <taxon>Eukaryota</taxon>
        <taxon>Metazoa</taxon>
        <taxon>Ecdysozoa</taxon>
        <taxon>Arthropoda</taxon>
        <taxon>Hexapoda</taxon>
        <taxon>Insecta</taxon>
        <taxon>Pterygota</taxon>
        <taxon>Neoptera</taxon>
        <taxon>Polyneoptera</taxon>
        <taxon>Dictyoptera</taxon>
        <taxon>Blattodea</taxon>
        <taxon>Blattoidea</taxon>
        <taxon>Termitoidae</taxon>
        <taxon>Kalotermitidae</taxon>
        <taxon>Cryptotermitinae</taxon>
        <taxon>Cryptotermes</taxon>
    </lineage>
</organism>
<evidence type="ECO:0000259" key="1">
    <source>
        <dbReference type="Pfam" id="PF03184"/>
    </source>
</evidence>
<dbReference type="PANTHER" id="PTHR19303:SF27">
    <property type="entry name" value="HTH CENPB-TYPE DOMAIN-CONTAINING PROTEIN"/>
    <property type="match status" value="1"/>
</dbReference>
<gene>
    <name evidence="2" type="ORF">B7P43_G01189</name>
</gene>
<feature type="domain" description="DDE-1" evidence="1">
    <location>
        <begin position="2"/>
        <end position="145"/>
    </location>
</feature>
<dbReference type="AlphaFoldDB" id="A0A2J7QFJ3"/>
<evidence type="ECO:0000313" key="3">
    <source>
        <dbReference type="Proteomes" id="UP000235965"/>
    </source>
</evidence>
<dbReference type="OrthoDB" id="7995304at2759"/>
<name>A0A2J7QFJ3_9NEOP</name>
<dbReference type="Pfam" id="PF03184">
    <property type="entry name" value="DDE_1"/>
    <property type="match status" value="1"/>
</dbReference>
<keyword evidence="3" id="KW-1185">Reference proteome</keyword>
<reference evidence="2 3" key="1">
    <citation type="submission" date="2017-12" db="EMBL/GenBank/DDBJ databases">
        <title>Hemimetabolous genomes reveal molecular basis of termite eusociality.</title>
        <authorList>
            <person name="Harrison M.C."/>
            <person name="Jongepier E."/>
            <person name="Robertson H.M."/>
            <person name="Arning N."/>
            <person name="Bitard-Feildel T."/>
            <person name="Chao H."/>
            <person name="Childers C.P."/>
            <person name="Dinh H."/>
            <person name="Doddapaneni H."/>
            <person name="Dugan S."/>
            <person name="Gowin J."/>
            <person name="Greiner C."/>
            <person name="Han Y."/>
            <person name="Hu H."/>
            <person name="Hughes D.S.T."/>
            <person name="Huylmans A.-K."/>
            <person name="Kemena C."/>
            <person name="Kremer L.P.M."/>
            <person name="Lee S.L."/>
            <person name="Lopez-Ezquerra A."/>
            <person name="Mallet L."/>
            <person name="Monroy-Kuhn J.M."/>
            <person name="Moser A."/>
            <person name="Murali S.C."/>
            <person name="Muzny D.M."/>
            <person name="Otani S."/>
            <person name="Piulachs M.-D."/>
            <person name="Poelchau M."/>
            <person name="Qu J."/>
            <person name="Schaub F."/>
            <person name="Wada-Katsumata A."/>
            <person name="Worley K.C."/>
            <person name="Xie Q."/>
            <person name="Ylla G."/>
            <person name="Poulsen M."/>
            <person name="Gibbs R.A."/>
            <person name="Schal C."/>
            <person name="Richards S."/>
            <person name="Belles X."/>
            <person name="Korb J."/>
            <person name="Bornberg-Bauer E."/>
        </authorList>
    </citation>
    <scope>NUCLEOTIDE SEQUENCE [LARGE SCALE GENOMIC DNA]</scope>
    <source>
        <tissue evidence="2">Whole body</tissue>
    </source>
</reference>
<dbReference type="GO" id="GO:0005634">
    <property type="term" value="C:nucleus"/>
    <property type="evidence" value="ECO:0007669"/>
    <property type="project" value="TreeGrafter"/>
</dbReference>
<dbReference type="EMBL" id="NEVH01015296">
    <property type="protein sequence ID" value="PNF27366.1"/>
    <property type="molecule type" value="Genomic_DNA"/>
</dbReference>
<proteinExistence type="predicted"/>
<dbReference type="GO" id="GO:0003677">
    <property type="term" value="F:DNA binding"/>
    <property type="evidence" value="ECO:0007669"/>
    <property type="project" value="TreeGrafter"/>
</dbReference>
<dbReference type="PANTHER" id="PTHR19303">
    <property type="entry name" value="TRANSPOSON"/>
    <property type="match status" value="1"/>
</dbReference>
<dbReference type="InterPro" id="IPR050863">
    <property type="entry name" value="CenT-Element_Derived"/>
</dbReference>
<dbReference type="InterPro" id="IPR004875">
    <property type="entry name" value="DDE_SF_endonuclease_dom"/>
</dbReference>
<dbReference type="STRING" id="105785.A0A2J7QFJ3"/>
<protein>
    <recommendedName>
        <fullName evidence="1">DDE-1 domain-containing protein</fullName>
    </recommendedName>
</protein>
<dbReference type="InParanoid" id="A0A2J7QFJ3"/>
<sequence length="289" mass="33687">MWRSNNKAWVTRDLFTDWINEVFGTSVKKYLLEMNLPLHVLRVMDNAPTHPLDLQNDLLEEFKFIRIQFLPPNTTPLLQPMDQQVISNFKKLYTKVLFERCFEVTEGTNLTLREFWKYHFHIVACLKVIEKVWEGDTKRTLTSAWKKLWLESIVECDFEGFEIVPVEPVVNEIVSLAKIMGLEVDNSDIDELVEEHIQELTTEELMEFHCVSQQEVVEESLSEEEQEVTAKQESSGTIGEMLKAWETVASYTEKHHPNKAVAMHATNLFNDMLCHIFTKFSSIGKNKCL</sequence>
<accession>A0A2J7QFJ3</accession>
<dbReference type="Proteomes" id="UP000235965">
    <property type="component" value="Unassembled WGS sequence"/>
</dbReference>
<comment type="caution">
    <text evidence="2">The sequence shown here is derived from an EMBL/GenBank/DDBJ whole genome shotgun (WGS) entry which is preliminary data.</text>
</comment>
<evidence type="ECO:0000313" key="2">
    <source>
        <dbReference type="EMBL" id="PNF27366.1"/>
    </source>
</evidence>